<keyword evidence="1" id="KW-0694">RNA-binding</keyword>
<protein>
    <submittedName>
        <fullName evidence="2">S4 domain-containing protein YaaA</fullName>
    </submittedName>
</protein>
<gene>
    <name evidence="2" type="primary">yaaA</name>
    <name evidence="2" type="ORF">ACFSUC_11465</name>
</gene>
<proteinExistence type="predicted"/>
<dbReference type="PROSITE" id="PS50889">
    <property type="entry name" value="S4"/>
    <property type="match status" value="1"/>
</dbReference>
<dbReference type="InterPro" id="IPR014330">
    <property type="entry name" value="RNA-bd_S4-rel_YaaA"/>
</dbReference>
<dbReference type="Gene3D" id="3.10.290.10">
    <property type="entry name" value="RNA-binding S4 domain"/>
    <property type="match status" value="1"/>
</dbReference>
<comment type="caution">
    <text evidence="2">The sequence shown here is derived from an EMBL/GenBank/DDBJ whole genome shotgun (WGS) entry which is preliminary data.</text>
</comment>
<dbReference type="InterPro" id="IPR036986">
    <property type="entry name" value="S4_RNA-bd_sf"/>
</dbReference>
<dbReference type="NCBIfam" id="TIGR02988">
    <property type="entry name" value="YaaA_near_RecF"/>
    <property type="match status" value="1"/>
</dbReference>
<name>A0ABW5RB37_9BACL</name>
<reference evidence="3" key="1">
    <citation type="journal article" date="2019" name="Int. J. Syst. Evol. Microbiol.">
        <title>The Global Catalogue of Microorganisms (GCM) 10K type strain sequencing project: providing services to taxonomists for standard genome sequencing and annotation.</title>
        <authorList>
            <consortium name="The Broad Institute Genomics Platform"/>
            <consortium name="The Broad Institute Genome Sequencing Center for Infectious Disease"/>
            <person name="Wu L."/>
            <person name="Ma J."/>
        </authorList>
    </citation>
    <scope>NUCLEOTIDE SEQUENCE [LARGE SCALE GENOMIC DNA]</scope>
    <source>
        <strain evidence="3">KCTC 33676</strain>
    </source>
</reference>
<evidence type="ECO:0000313" key="3">
    <source>
        <dbReference type="Proteomes" id="UP001597497"/>
    </source>
</evidence>
<sequence>MATDVHISDAYITLGQLLKKLDLVSTGGQVKFFLAETAIIVNGEAENRRGKKLWPGDQVHIEGHGAVQITN</sequence>
<dbReference type="EMBL" id="JBHUMM010000025">
    <property type="protein sequence ID" value="MFD2672218.1"/>
    <property type="molecule type" value="Genomic_DNA"/>
</dbReference>
<keyword evidence="3" id="KW-1185">Reference proteome</keyword>
<evidence type="ECO:0000313" key="2">
    <source>
        <dbReference type="EMBL" id="MFD2672218.1"/>
    </source>
</evidence>
<dbReference type="Pfam" id="PF13275">
    <property type="entry name" value="S4_2"/>
    <property type="match status" value="1"/>
</dbReference>
<evidence type="ECO:0000256" key="1">
    <source>
        <dbReference type="PROSITE-ProRule" id="PRU00182"/>
    </source>
</evidence>
<organism evidence="2 3">
    <name type="scientific">Marinicrinis sediminis</name>
    <dbReference type="NCBI Taxonomy" id="1652465"/>
    <lineage>
        <taxon>Bacteria</taxon>
        <taxon>Bacillati</taxon>
        <taxon>Bacillota</taxon>
        <taxon>Bacilli</taxon>
        <taxon>Bacillales</taxon>
        <taxon>Paenibacillaceae</taxon>
    </lineage>
</organism>
<dbReference type="Proteomes" id="UP001597497">
    <property type="component" value="Unassembled WGS sequence"/>
</dbReference>
<dbReference type="RefSeq" id="WP_379929748.1">
    <property type="nucleotide sequence ID" value="NZ_JBHUMM010000025.1"/>
</dbReference>
<accession>A0ABW5RB37</accession>
<dbReference type="SUPFAM" id="SSF55174">
    <property type="entry name" value="Alpha-L RNA-binding motif"/>
    <property type="match status" value="1"/>
</dbReference>